<protein>
    <submittedName>
        <fullName evidence="3">Uncharacterized protein</fullName>
    </submittedName>
</protein>
<evidence type="ECO:0000256" key="2">
    <source>
        <dbReference type="SAM" id="Phobius"/>
    </source>
</evidence>
<evidence type="ECO:0000313" key="4">
    <source>
        <dbReference type="Proteomes" id="UP000799324"/>
    </source>
</evidence>
<feature type="transmembrane region" description="Helical" evidence="2">
    <location>
        <begin position="190"/>
        <end position="213"/>
    </location>
</feature>
<feature type="transmembrane region" description="Helical" evidence="2">
    <location>
        <begin position="298"/>
        <end position="315"/>
    </location>
</feature>
<keyword evidence="2" id="KW-0812">Transmembrane</keyword>
<dbReference type="EMBL" id="MU004473">
    <property type="protein sequence ID" value="KAF2649932.1"/>
    <property type="molecule type" value="Genomic_DNA"/>
</dbReference>
<feature type="region of interest" description="Disordered" evidence="1">
    <location>
        <begin position="92"/>
        <end position="121"/>
    </location>
</feature>
<feature type="non-terminal residue" evidence="3">
    <location>
        <position position="347"/>
    </location>
</feature>
<reference evidence="3" key="1">
    <citation type="journal article" date="2020" name="Stud. Mycol.">
        <title>101 Dothideomycetes genomes: a test case for predicting lifestyles and emergence of pathogens.</title>
        <authorList>
            <person name="Haridas S."/>
            <person name="Albert R."/>
            <person name="Binder M."/>
            <person name="Bloem J."/>
            <person name="Labutti K."/>
            <person name="Salamov A."/>
            <person name="Andreopoulos B."/>
            <person name="Baker S."/>
            <person name="Barry K."/>
            <person name="Bills G."/>
            <person name="Bluhm B."/>
            <person name="Cannon C."/>
            <person name="Castanera R."/>
            <person name="Culley D."/>
            <person name="Daum C."/>
            <person name="Ezra D."/>
            <person name="Gonzalez J."/>
            <person name="Henrissat B."/>
            <person name="Kuo A."/>
            <person name="Liang C."/>
            <person name="Lipzen A."/>
            <person name="Lutzoni F."/>
            <person name="Magnuson J."/>
            <person name="Mondo S."/>
            <person name="Nolan M."/>
            <person name="Ohm R."/>
            <person name="Pangilinan J."/>
            <person name="Park H.-J."/>
            <person name="Ramirez L."/>
            <person name="Alfaro M."/>
            <person name="Sun H."/>
            <person name="Tritt A."/>
            <person name="Yoshinaga Y."/>
            <person name="Zwiers L.-H."/>
            <person name="Turgeon B."/>
            <person name="Goodwin S."/>
            <person name="Spatafora J."/>
            <person name="Crous P."/>
            <person name="Grigoriev I."/>
        </authorList>
    </citation>
    <scope>NUCLEOTIDE SEQUENCE</scope>
    <source>
        <strain evidence="3">CBS 122681</strain>
    </source>
</reference>
<keyword evidence="2" id="KW-1133">Transmembrane helix</keyword>
<accession>A0A6A6SQX1</accession>
<evidence type="ECO:0000313" key="3">
    <source>
        <dbReference type="EMBL" id="KAF2649932.1"/>
    </source>
</evidence>
<proteinExistence type="predicted"/>
<name>A0A6A6SQX1_9PLEO</name>
<feature type="compositionally biased region" description="Basic and acidic residues" evidence="1">
    <location>
        <begin position="92"/>
        <end position="104"/>
    </location>
</feature>
<evidence type="ECO:0000256" key="1">
    <source>
        <dbReference type="SAM" id="MobiDB-lite"/>
    </source>
</evidence>
<dbReference type="OrthoDB" id="3796673at2759"/>
<feature type="non-terminal residue" evidence="3">
    <location>
        <position position="1"/>
    </location>
</feature>
<feature type="compositionally biased region" description="Basic and acidic residues" evidence="1">
    <location>
        <begin position="111"/>
        <end position="121"/>
    </location>
</feature>
<feature type="transmembrane region" description="Helical" evidence="2">
    <location>
        <begin position="321"/>
        <end position="343"/>
    </location>
</feature>
<keyword evidence="2" id="KW-0472">Membrane</keyword>
<feature type="transmembrane region" description="Helical" evidence="2">
    <location>
        <begin position="14"/>
        <end position="35"/>
    </location>
</feature>
<keyword evidence="4" id="KW-1185">Reference proteome</keyword>
<feature type="transmembrane region" description="Helical" evidence="2">
    <location>
        <begin position="143"/>
        <end position="170"/>
    </location>
</feature>
<organism evidence="3 4">
    <name type="scientific">Lophiostoma macrostomum CBS 122681</name>
    <dbReference type="NCBI Taxonomy" id="1314788"/>
    <lineage>
        <taxon>Eukaryota</taxon>
        <taxon>Fungi</taxon>
        <taxon>Dikarya</taxon>
        <taxon>Ascomycota</taxon>
        <taxon>Pezizomycotina</taxon>
        <taxon>Dothideomycetes</taxon>
        <taxon>Pleosporomycetidae</taxon>
        <taxon>Pleosporales</taxon>
        <taxon>Lophiostomataceae</taxon>
        <taxon>Lophiostoma</taxon>
    </lineage>
</organism>
<dbReference type="Proteomes" id="UP000799324">
    <property type="component" value="Unassembled WGS sequence"/>
</dbReference>
<sequence length="347" mass="38563">QQFLSEAYSIWDCVIFATAPLGIITAIVTAIRISGPLWMCALIGRAREDLSSVELELMSSTSRDVGEIWNGETIVRSAGRLNVVQLILIRSESDDPPPKPKSDGSLDPQDDAEKAASEAPKIDVREFENAPNISLNLHSGSEWAILASAALIGTVLQLGVVVYSGSVTFHSGLRKLIPPYSDHVPHLAKMGFILLASGTVILTLALIVVCNVIETSTSEREWRVDNQLKEVRVMWLQRERYVGDQQFDAAILFAREDKHRVLTSQRSSGMKRRVKRSANIESIRHNIWRHVASNRTEWITLTSTTIAMVGFGLQFQGLRFLNWSCSLVQLAAIFAMTLIRATLRRGL</sequence>
<dbReference type="AlphaFoldDB" id="A0A6A6SQX1"/>
<gene>
    <name evidence="3" type="ORF">K491DRAFT_579085</name>
</gene>